<comment type="caution">
    <text evidence="1">The sequence shown here is derived from an EMBL/GenBank/DDBJ whole genome shotgun (WGS) entry which is preliminary data.</text>
</comment>
<organism evidence="1 2">
    <name type="scientific">Pseudidiomarina tainanensis</name>
    <dbReference type="NCBI Taxonomy" id="502365"/>
    <lineage>
        <taxon>Bacteria</taxon>
        <taxon>Pseudomonadati</taxon>
        <taxon>Pseudomonadota</taxon>
        <taxon>Gammaproteobacteria</taxon>
        <taxon>Alteromonadales</taxon>
        <taxon>Idiomarinaceae</taxon>
        <taxon>Pseudidiomarina</taxon>
    </lineage>
</organism>
<keyword evidence="2" id="KW-1185">Reference proteome</keyword>
<dbReference type="EMBL" id="PIQJ01000001">
    <property type="protein sequence ID" value="RZQ55776.1"/>
    <property type="molecule type" value="Genomic_DNA"/>
</dbReference>
<reference evidence="1" key="1">
    <citation type="submission" date="2017-11" db="EMBL/GenBank/DDBJ databases">
        <title>Comparative genomic and phylogenomic analyses of the family Idiomarinaceae.</title>
        <authorList>
            <person name="Liu Y."/>
            <person name="Shao Z."/>
        </authorList>
    </citation>
    <scope>NUCLEOTIDE SEQUENCE</scope>
    <source>
        <strain evidence="1">PIN1</strain>
    </source>
</reference>
<protein>
    <submittedName>
        <fullName evidence="1">Uncharacterized protein</fullName>
    </submittedName>
</protein>
<evidence type="ECO:0000313" key="2">
    <source>
        <dbReference type="Proteomes" id="UP000293092"/>
    </source>
</evidence>
<accession>A0ACD2HGT6</accession>
<proteinExistence type="predicted"/>
<dbReference type="Proteomes" id="UP000293092">
    <property type="component" value="Unassembled WGS sequence"/>
</dbReference>
<sequence length="77" mass="8150">MNINVTLLGEFIALFAFIMGALCYYLGRRKTQTPVLAGLLGVVLSIIPPFALVYLVVLVFKKDLGSTSAAVSGQSGT</sequence>
<evidence type="ECO:0000313" key="1">
    <source>
        <dbReference type="EMBL" id="RZQ55776.1"/>
    </source>
</evidence>
<name>A0ACD2HGT6_9GAMM</name>
<gene>
    <name evidence="1" type="ORF">CWI82_00220</name>
</gene>